<comment type="caution">
    <text evidence="1">The sequence shown here is derived from an EMBL/GenBank/DDBJ whole genome shotgun (WGS) entry which is preliminary data.</text>
</comment>
<organism evidence="1 2">
    <name type="scientific">Haematococcus lacustris</name>
    <name type="common">Green alga</name>
    <name type="synonym">Haematococcus pluvialis</name>
    <dbReference type="NCBI Taxonomy" id="44745"/>
    <lineage>
        <taxon>Eukaryota</taxon>
        <taxon>Viridiplantae</taxon>
        <taxon>Chlorophyta</taxon>
        <taxon>core chlorophytes</taxon>
        <taxon>Chlorophyceae</taxon>
        <taxon>CS clade</taxon>
        <taxon>Chlamydomonadales</taxon>
        <taxon>Haematococcaceae</taxon>
        <taxon>Haematococcus</taxon>
    </lineage>
</organism>
<gene>
    <name evidence="1" type="ORF">HaLaN_23092</name>
</gene>
<proteinExistence type="predicted"/>
<name>A0A6A0A1P8_HAELA</name>
<dbReference type="EMBL" id="BLLF01002740">
    <property type="protein sequence ID" value="GFH25168.1"/>
    <property type="molecule type" value="Genomic_DNA"/>
</dbReference>
<reference evidence="1 2" key="1">
    <citation type="submission" date="2020-02" db="EMBL/GenBank/DDBJ databases">
        <title>Draft genome sequence of Haematococcus lacustris strain NIES-144.</title>
        <authorList>
            <person name="Morimoto D."/>
            <person name="Nakagawa S."/>
            <person name="Yoshida T."/>
            <person name="Sawayama S."/>
        </authorList>
    </citation>
    <scope>NUCLEOTIDE SEQUENCE [LARGE SCALE GENOMIC DNA]</scope>
    <source>
        <strain evidence="1 2">NIES-144</strain>
    </source>
</reference>
<sequence length="94" mass="9471">PAQALALVKTLLEGCQDDRHLPAALLAALAQGPDPEVLALKTCTGCKTCGHESGTKTRITRHGRSGCSGCGTEGQAGGGCLPKPEGAACQCAFH</sequence>
<feature type="non-terminal residue" evidence="1">
    <location>
        <position position="94"/>
    </location>
</feature>
<evidence type="ECO:0000313" key="2">
    <source>
        <dbReference type="Proteomes" id="UP000485058"/>
    </source>
</evidence>
<evidence type="ECO:0000313" key="1">
    <source>
        <dbReference type="EMBL" id="GFH25168.1"/>
    </source>
</evidence>
<feature type="non-terminal residue" evidence="1">
    <location>
        <position position="1"/>
    </location>
</feature>
<dbReference type="AlphaFoldDB" id="A0A6A0A1P8"/>
<protein>
    <submittedName>
        <fullName evidence="1">Uncharacterized protein</fullName>
    </submittedName>
</protein>
<accession>A0A6A0A1P8</accession>
<dbReference type="Proteomes" id="UP000485058">
    <property type="component" value="Unassembled WGS sequence"/>
</dbReference>
<keyword evidence="2" id="KW-1185">Reference proteome</keyword>